<name>A0A9J6AH14_SOLCO</name>
<feature type="non-terminal residue" evidence="1">
    <location>
        <position position="139"/>
    </location>
</feature>
<reference evidence="1 2" key="1">
    <citation type="submission" date="2020-09" db="EMBL/GenBank/DDBJ databases">
        <title>De no assembly of potato wild relative species, Solanum commersonii.</title>
        <authorList>
            <person name="Cho K."/>
        </authorList>
    </citation>
    <scope>NUCLEOTIDE SEQUENCE [LARGE SCALE GENOMIC DNA]</scope>
    <source>
        <strain evidence="1">LZ3.2</strain>
        <tissue evidence="1">Leaf</tissue>
    </source>
</reference>
<gene>
    <name evidence="1" type="ORF">H5410_009144</name>
</gene>
<evidence type="ECO:0000313" key="2">
    <source>
        <dbReference type="Proteomes" id="UP000824120"/>
    </source>
</evidence>
<dbReference type="AlphaFoldDB" id="A0A9J6AH14"/>
<sequence>NLHLQNLKVSSFMGQNGGTAVQKLQLSTLAISQIFLRLLLYFVKMMEFFLFQFELQSGTEQILQQVDKKLISIVSNTTQHNTHDVPCRMMIKIKTVHDVPFMSELSQPSSHQYVQSSTPSCGDGVFSVERLCYQISWER</sequence>
<comment type="caution">
    <text evidence="1">The sequence shown here is derived from an EMBL/GenBank/DDBJ whole genome shotgun (WGS) entry which is preliminary data.</text>
</comment>
<protein>
    <submittedName>
        <fullName evidence="1">Uncharacterized protein</fullName>
    </submittedName>
</protein>
<keyword evidence="2" id="KW-1185">Reference proteome</keyword>
<evidence type="ECO:0000313" key="1">
    <source>
        <dbReference type="EMBL" id="KAG5623926.1"/>
    </source>
</evidence>
<dbReference type="EMBL" id="JACXVP010000002">
    <property type="protein sequence ID" value="KAG5623926.1"/>
    <property type="molecule type" value="Genomic_DNA"/>
</dbReference>
<proteinExistence type="predicted"/>
<organism evidence="1 2">
    <name type="scientific">Solanum commersonii</name>
    <name type="common">Commerson's wild potato</name>
    <name type="synonym">Commerson's nightshade</name>
    <dbReference type="NCBI Taxonomy" id="4109"/>
    <lineage>
        <taxon>Eukaryota</taxon>
        <taxon>Viridiplantae</taxon>
        <taxon>Streptophyta</taxon>
        <taxon>Embryophyta</taxon>
        <taxon>Tracheophyta</taxon>
        <taxon>Spermatophyta</taxon>
        <taxon>Magnoliopsida</taxon>
        <taxon>eudicotyledons</taxon>
        <taxon>Gunneridae</taxon>
        <taxon>Pentapetalae</taxon>
        <taxon>asterids</taxon>
        <taxon>lamiids</taxon>
        <taxon>Solanales</taxon>
        <taxon>Solanaceae</taxon>
        <taxon>Solanoideae</taxon>
        <taxon>Solaneae</taxon>
        <taxon>Solanum</taxon>
    </lineage>
</organism>
<dbReference type="Proteomes" id="UP000824120">
    <property type="component" value="Chromosome 2"/>
</dbReference>
<accession>A0A9J6AH14</accession>